<dbReference type="InterPro" id="IPR006015">
    <property type="entry name" value="Universal_stress_UspA"/>
</dbReference>
<dbReference type="PANTHER" id="PTHR46268">
    <property type="entry name" value="STRESS RESPONSE PROTEIN NHAX"/>
    <property type="match status" value="1"/>
</dbReference>
<dbReference type="PANTHER" id="PTHR46268:SF6">
    <property type="entry name" value="UNIVERSAL STRESS PROTEIN UP12"/>
    <property type="match status" value="1"/>
</dbReference>
<organism evidence="3 4">
    <name type="scientific">Candidatus Accumulibacter adjunctus</name>
    <dbReference type="NCBI Taxonomy" id="1454001"/>
    <lineage>
        <taxon>Bacteria</taxon>
        <taxon>Pseudomonadati</taxon>
        <taxon>Pseudomonadota</taxon>
        <taxon>Betaproteobacteria</taxon>
        <taxon>Candidatus Accumulibacter</taxon>
    </lineage>
</organism>
<dbReference type="InterPro" id="IPR006016">
    <property type="entry name" value="UspA"/>
</dbReference>
<name>A0A011MHM4_9PROT</name>
<keyword evidence="4" id="KW-1185">Reference proteome</keyword>
<dbReference type="InterPro" id="IPR014729">
    <property type="entry name" value="Rossmann-like_a/b/a_fold"/>
</dbReference>
<gene>
    <name evidence="3" type="ORF">AW08_00625</name>
</gene>
<sequence length="154" mass="16882">MYRKIMVGVDQSFMTSQVMRAAIALARVSDARLAICHAIDETLLAQREVAMMLPNSVGKTEARMRLGAQGFLAGLQQEARAAGIDAEIRIVESEEKHVSDMLIEAASDWQADLLVVGTHGRRGIERFFVGSVAERLVRKGSTSLLLVRGEQEEA</sequence>
<comment type="caution">
    <text evidence="3">The sequence shown here is derived from an EMBL/GenBank/DDBJ whole genome shotgun (WGS) entry which is preliminary data.</text>
</comment>
<dbReference type="PRINTS" id="PR01438">
    <property type="entry name" value="UNVRSLSTRESS"/>
</dbReference>
<dbReference type="Proteomes" id="UP000020218">
    <property type="component" value="Unassembled WGS sequence"/>
</dbReference>
<evidence type="ECO:0000313" key="3">
    <source>
        <dbReference type="EMBL" id="EXI69413.1"/>
    </source>
</evidence>
<dbReference type="EMBL" id="JFAX01000002">
    <property type="protein sequence ID" value="EXI69413.1"/>
    <property type="molecule type" value="Genomic_DNA"/>
</dbReference>
<dbReference type="Pfam" id="PF00582">
    <property type="entry name" value="Usp"/>
    <property type="match status" value="1"/>
</dbReference>
<evidence type="ECO:0000313" key="4">
    <source>
        <dbReference type="Proteomes" id="UP000020218"/>
    </source>
</evidence>
<accession>A0A011MHM4</accession>
<evidence type="ECO:0000256" key="1">
    <source>
        <dbReference type="ARBA" id="ARBA00008791"/>
    </source>
</evidence>
<comment type="similarity">
    <text evidence="1">Belongs to the universal stress protein A family.</text>
</comment>
<reference evidence="3" key="1">
    <citation type="submission" date="2014-02" db="EMBL/GenBank/DDBJ databases">
        <title>Expanding our view of genomic diversity in Candidatus Accumulibacter clades.</title>
        <authorList>
            <person name="Skennerton C.T."/>
            <person name="Barr J.J."/>
            <person name="Slater F.R."/>
            <person name="Bond P.L."/>
            <person name="Tyson G.W."/>
        </authorList>
    </citation>
    <scope>NUCLEOTIDE SEQUENCE [LARGE SCALE GENOMIC DNA]</scope>
</reference>
<protein>
    <submittedName>
        <fullName evidence="3">Universal stress protein</fullName>
    </submittedName>
</protein>
<dbReference type="SUPFAM" id="SSF52402">
    <property type="entry name" value="Adenine nucleotide alpha hydrolases-like"/>
    <property type="match status" value="1"/>
</dbReference>
<dbReference type="STRING" id="1454001.AW08_00625"/>
<evidence type="ECO:0000259" key="2">
    <source>
        <dbReference type="Pfam" id="PF00582"/>
    </source>
</evidence>
<feature type="domain" description="UspA" evidence="2">
    <location>
        <begin position="1"/>
        <end position="148"/>
    </location>
</feature>
<dbReference type="Gene3D" id="3.40.50.620">
    <property type="entry name" value="HUPs"/>
    <property type="match status" value="1"/>
</dbReference>
<dbReference type="AlphaFoldDB" id="A0A011MHM4"/>
<proteinExistence type="inferred from homology"/>
<dbReference type="CDD" id="cd00293">
    <property type="entry name" value="USP-like"/>
    <property type="match status" value="1"/>
</dbReference>
<dbReference type="PATRIC" id="fig|1454001.3.peg.603"/>